<organism evidence="2">
    <name type="scientific">Arion vulgaris</name>
    <dbReference type="NCBI Taxonomy" id="1028688"/>
    <lineage>
        <taxon>Eukaryota</taxon>
        <taxon>Metazoa</taxon>
        <taxon>Spiralia</taxon>
        <taxon>Lophotrochozoa</taxon>
        <taxon>Mollusca</taxon>
        <taxon>Gastropoda</taxon>
        <taxon>Heterobranchia</taxon>
        <taxon>Euthyneura</taxon>
        <taxon>Panpulmonata</taxon>
        <taxon>Eupulmonata</taxon>
        <taxon>Stylommatophora</taxon>
        <taxon>Helicina</taxon>
        <taxon>Arionoidea</taxon>
        <taxon>Arionidae</taxon>
        <taxon>Arion</taxon>
    </lineage>
</organism>
<evidence type="ECO:0000313" key="2">
    <source>
        <dbReference type="EMBL" id="CEK91608.1"/>
    </source>
</evidence>
<name>A0A0B7BF40_9EUPU</name>
<accession>A0A0B7BF40</accession>
<reference evidence="2" key="1">
    <citation type="submission" date="2014-12" db="EMBL/GenBank/DDBJ databases">
        <title>Insight into the proteome of Arion vulgaris.</title>
        <authorList>
            <person name="Aradska J."/>
            <person name="Bulat T."/>
            <person name="Smidak R."/>
            <person name="Sarate P."/>
            <person name="Gangsoo J."/>
            <person name="Sialana F."/>
            <person name="Bilban M."/>
            <person name="Lubec G."/>
        </authorList>
    </citation>
    <scope>NUCLEOTIDE SEQUENCE</scope>
    <source>
        <tissue evidence="2">Skin</tissue>
    </source>
</reference>
<dbReference type="EMBL" id="HACG01044743">
    <property type="protein sequence ID" value="CEK91608.1"/>
    <property type="molecule type" value="Transcribed_RNA"/>
</dbReference>
<keyword evidence="1" id="KW-0472">Membrane</keyword>
<evidence type="ECO:0000256" key="1">
    <source>
        <dbReference type="SAM" id="Phobius"/>
    </source>
</evidence>
<feature type="transmembrane region" description="Helical" evidence="1">
    <location>
        <begin position="12"/>
        <end position="34"/>
    </location>
</feature>
<feature type="non-terminal residue" evidence="2">
    <location>
        <position position="1"/>
    </location>
</feature>
<sequence length="50" mass="5927">NSRSPRGRRTFPLFILISQMLFLVVPNTCMLRTVDPHEFLEVGDYRLHPR</sequence>
<gene>
    <name evidence="2" type="primary">ORF183757</name>
</gene>
<protein>
    <submittedName>
        <fullName evidence="2">Uncharacterized protein</fullName>
    </submittedName>
</protein>
<keyword evidence="1" id="KW-1133">Transmembrane helix</keyword>
<keyword evidence="1" id="KW-0812">Transmembrane</keyword>
<dbReference type="AlphaFoldDB" id="A0A0B7BF40"/>
<proteinExistence type="predicted"/>